<dbReference type="GO" id="GO:0005829">
    <property type="term" value="C:cytosol"/>
    <property type="evidence" value="ECO:0007669"/>
    <property type="project" value="GOC"/>
</dbReference>
<feature type="compositionally biased region" description="Basic and acidic residues" evidence="1">
    <location>
        <begin position="1"/>
        <end position="21"/>
    </location>
</feature>
<name>A0A1S4BNA6_TOBAC</name>
<dbReference type="InterPro" id="IPR027417">
    <property type="entry name" value="P-loop_NTPase"/>
</dbReference>
<evidence type="ECO:0000256" key="1">
    <source>
        <dbReference type="SAM" id="MobiDB-lite"/>
    </source>
</evidence>
<dbReference type="GO" id="GO:0012505">
    <property type="term" value="C:endomembrane system"/>
    <property type="evidence" value="ECO:0000318"/>
    <property type="project" value="GO_Central"/>
</dbReference>
<dbReference type="GO" id="GO:0005794">
    <property type="term" value="C:Golgi apparatus"/>
    <property type="evidence" value="ECO:0000318"/>
    <property type="project" value="GO_Central"/>
</dbReference>
<dbReference type="InterPro" id="IPR001806">
    <property type="entry name" value="Small_GTPase"/>
</dbReference>
<dbReference type="Gene3D" id="3.40.50.300">
    <property type="entry name" value="P-loop containing nucleotide triphosphate hydrolases"/>
    <property type="match status" value="1"/>
</dbReference>
<dbReference type="PaxDb" id="4097-A0A1S4BNA6"/>
<dbReference type="GO" id="GO:0006891">
    <property type="term" value="P:intra-Golgi vesicle-mediated transport"/>
    <property type="evidence" value="ECO:0000318"/>
    <property type="project" value="GO_Central"/>
</dbReference>
<dbReference type="GO" id="GO:0005525">
    <property type="term" value="F:GTP binding"/>
    <property type="evidence" value="ECO:0007669"/>
    <property type="project" value="InterPro"/>
</dbReference>
<dbReference type="GO" id="GO:0042147">
    <property type="term" value="P:retrograde transport, endosome to Golgi"/>
    <property type="evidence" value="ECO:0000318"/>
    <property type="project" value="GO_Central"/>
</dbReference>
<keyword evidence="2" id="KW-0472">Membrane</keyword>
<reference evidence="3" key="1">
    <citation type="submission" date="2025-08" db="UniProtKB">
        <authorList>
            <consortium name="RefSeq"/>
        </authorList>
    </citation>
    <scope>IDENTIFICATION</scope>
</reference>
<dbReference type="SUPFAM" id="SSF52540">
    <property type="entry name" value="P-loop containing nucleoside triphosphate hydrolases"/>
    <property type="match status" value="1"/>
</dbReference>
<dbReference type="GO" id="GO:0006886">
    <property type="term" value="P:intracellular protein transport"/>
    <property type="evidence" value="ECO:0000318"/>
    <property type="project" value="GO_Central"/>
</dbReference>
<dbReference type="GO" id="GO:0006890">
    <property type="term" value="P:retrograde vesicle-mediated transport, Golgi to endoplasmic reticulum"/>
    <property type="evidence" value="ECO:0000318"/>
    <property type="project" value="GO_Central"/>
</dbReference>
<feature type="region of interest" description="Disordered" evidence="1">
    <location>
        <begin position="1"/>
        <end position="61"/>
    </location>
</feature>
<accession>A0A1S4BNA6</accession>
<dbReference type="Pfam" id="PF00071">
    <property type="entry name" value="Ras"/>
    <property type="match status" value="1"/>
</dbReference>
<dbReference type="GO" id="GO:0003924">
    <property type="term" value="F:GTPase activity"/>
    <property type="evidence" value="ECO:0000318"/>
    <property type="project" value="GO_Central"/>
</dbReference>
<dbReference type="AlphaFoldDB" id="A0A1S4BNA6"/>
<organism evidence="3">
    <name type="scientific">Nicotiana tabacum</name>
    <name type="common">Common tobacco</name>
    <dbReference type="NCBI Taxonomy" id="4097"/>
    <lineage>
        <taxon>Eukaryota</taxon>
        <taxon>Viridiplantae</taxon>
        <taxon>Streptophyta</taxon>
        <taxon>Embryophyta</taxon>
        <taxon>Tracheophyta</taxon>
        <taxon>Spermatophyta</taxon>
        <taxon>Magnoliopsida</taxon>
        <taxon>eudicotyledons</taxon>
        <taxon>Gunneridae</taxon>
        <taxon>Pentapetalae</taxon>
        <taxon>asterids</taxon>
        <taxon>lamiids</taxon>
        <taxon>Solanales</taxon>
        <taxon>Solanaceae</taxon>
        <taxon>Nicotianoideae</taxon>
        <taxon>Nicotianeae</taxon>
        <taxon>Nicotiana</taxon>
    </lineage>
</organism>
<dbReference type="STRING" id="4097.A0A1S4BNA6"/>
<keyword evidence="2" id="KW-1133">Transmembrane helix</keyword>
<feature type="transmembrane region" description="Helical" evidence="2">
    <location>
        <begin position="87"/>
        <end position="110"/>
    </location>
</feature>
<proteinExistence type="predicted"/>
<protein>
    <submittedName>
        <fullName evidence="3">GTP-binding protein YPT10-like</fullName>
    </submittedName>
</protein>
<evidence type="ECO:0000256" key="2">
    <source>
        <dbReference type="SAM" id="Phobius"/>
    </source>
</evidence>
<keyword evidence="2" id="KW-0812">Transmembrane</keyword>
<gene>
    <name evidence="3" type="primary">LOC107810148</name>
</gene>
<dbReference type="RefSeq" id="XP_016490373.1">
    <property type="nucleotide sequence ID" value="XM_016634887.1"/>
</dbReference>
<sequence length="131" mass="14143">MEHIHGQERKNREAKRLRDSGEFSGARAAVSARHGRGYVSRPVHSTLPATHSAPAIPRDTAGQERFRSLIPSYIRDSSVAVIVYDVASYWCVGAPIIAIVSTSIAIAIIAEGSQIALATSAPEHKGLEKRD</sequence>
<evidence type="ECO:0000313" key="3">
    <source>
        <dbReference type="RefSeq" id="XP_016490373.1"/>
    </source>
</evidence>
<dbReference type="KEGG" id="nta:107810148"/>